<reference evidence="12" key="1">
    <citation type="submission" date="2009-04" db="EMBL/GenBank/DDBJ databases">
        <authorList>
            <person name="Weinstock G."/>
            <person name="Sodergren E."/>
            <person name="Clifton S."/>
            <person name="Fulton L."/>
            <person name="Fulton B."/>
            <person name="Courtney L."/>
            <person name="Fronick C."/>
            <person name="Harrison M."/>
            <person name="Strong C."/>
            <person name="Farmer C."/>
            <person name="Delahaunty K."/>
            <person name="Markovic C."/>
            <person name="Hall O."/>
            <person name="Minx P."/>
            <person name="Tomlinson C."/>
            <person name="Mitreva M."/>
            <person name="Nelson J."/>
            <person name="Hou S."/>
            <person name="Wollam A."/>
            <person name="Pepin K.H."/>
            <person name="Johnson M."/>
            <person name="Bhonagiri V."/>
            <person name="Nash W.E."/>
            <person name="Warren W."/>
            <person name="Chinwalla A."/>
            <person name="Mardis E.R."/>
            <person name="Wilson R.K."/>
        </authorList>
    </citation>
    <scope>NUCLEOTIDE SEQUENCE [LARGE SCALE GENOMIC DNA]</scope>
    <source>
        <strain evidence="12">DSM 14600</strain>
    </source>
</reference>
<keyword evidence="13" id="KW-1185">Reference proteome</keyword>
<dbReference type="NCBIfam" id="TIGR02493">
    <property type="entry name" value="PFLA"/>
    <property type="match status" value="1"/>
</dbReference>
<dbReference type="SFLD" id="SFLDG01066">
    <property type="entry name" value="organic_radical-activating_enz"/>
    <property type="match status" value="1"/>
</dbReference>
<dbReference type="PANTHER" id="PTHR30352:SF5">
    <property type="entry name" value="PYRUVATE FORMATE-LYASE 1-ACTIVATING ENZYME"/>
    <property type="match status" value="1"/>
</dbReference>
<dbReference type="Gene3D" id="3.20.20.70">
    <property type="entry name" value="Aldolase class I"/>
    <property type="match status" value="1"/>
</dbReference>
<dbReference type="HOGENOM" id="CLU_058969_1_1_9"/>
<keyword evidence="12" id="KW-0670">Pyruvate</keyword>
<keyword evidence="10" id="KW-0963">Cytoplasm</keyword>
<evidence type="ECO:0000256" key="8">
    <source>
        <dbReference type="ARBA" id="ARBA00023004"/>
    </source>
</evidence>
<organism evidence="12 13">
    <name type="scientific">Shuttleworthella satelles DSM 14600</name>
    <dbReference type="NCBI Taxonomy" id="626523"/>
    <lineage>
        <taxon>Bacteria</taxon>
        <taxon>Bacillati</taxon>
        <taxon>Bacillota</taxon>
        <taxon>Clostridia</taxon>
        <taxon>Lachnospirales</taxon>
        <taxon>Lachnospiraceae</taxon>
        <taxon>Shuttleworthella</taxon>
    </lineage>
</organism>
<comment type="similarity">
    <text evidence="2 10">Belongs to the organic radical-activating enzymes family.</text>
</comment>
<keyword evidence="8 10" id="KW-0408">Iron</keyword>
<accession>C4GDR2</accession>
<dbReference type="PROSITE" id="PS01087">
    <property type="entry name" value="RADICAL_ACTIVATING"/>
    <property type="match status" value="1"/>
</dbReference>
<keyword evidence="9 10" id="KW-0411">Iron-sulfur</keyword>
<name>C4GDR2_9FIRM</name>
<dbReference type="PANTHER" id="PTHR30352">
    <property type="entry name" value="PYRUVATE FORMATE-LYASE-ACTIVATING ENZYME"/>
    <property type="match status" value="1"/>
</dbReference>
<evidence type="ECO:0000256" key="1">
    <source>
        <dbReference type="ARBA" id="ARBA00003141"/>
    </source>
</evidence>
<feature type="domain" description="Radical SAM core" evidence="11">
    <location>
        <begin position="15"/>
        <end position="245"/>
    </location>
</feature>
<evidence type="ECO:0000256" key="7">
    <source>
        <dbReference type="ARBA" id="ARBA00023002"/>
    </source>
</evidence>
<dbReference type="STRING" id="626523.GCWU000342_02236"/>
<dbReference type="InterPro" id="IPR001989">
    <property type="entry name" value="Radical_activat_CS"/>
</dbReference>
<dbReference type="SFLD" id="SFLDS00029">
    <property type="entry name" value="Radical_SAM"/>
    <property type="match status" value="1"/>
</dbReference>
<evidence type="ECO:0000256" key="2">
    <source>
        <dbReference type="ARBA" id="ARBA00009777"/>
    </source>
</evidence>
<dbReference type="Proteomes" id="UP000003494">
    <property type="component" value="Unassembled WGS sequence"/>
</dbReference>
<comment type="function">
    <text evidence="1 10">Activation of pyruvate formate-lyase under anaerobic conditions by generation of an organic free radical, using S-adenosylmethionine and reduced flavodoxin as cosubstrates to produce 5'-deoxy-adenosine.</text>
</comment>
<comment type="catalytic activity">
    <reaction evidence="10">
        <text>glycyl-[formate C-acetyltransferase] + reduced [flavodoxin] + S-adenosyl-L-methionine = glycin-2-yl radical-[formate C-acetyltransferase] + semiquinone [flavodoxin] + 5'-deoxyadenosine + L-methionine + H(+)</text>
        <dbReference type="Rhea" id="RHEA:19225"/>
        <dbReference type="Rhea" id="RHEA-COMP:10622"/>
        <dbReference type="Rhea" id="RHEA-COMP:12190"/>
        <dbReference type="Rhea" id="RHEA-COMP:12191"/>
        <dbReference type="Rhea" id="RHEA-COMP:14480"/>
        <dbReference type="ChEBI" id="CHEBI:15378"/>
        <dbReference type="ChEBI" id="CHEBI:17319"/>
        <dbReference type="ChEBI" id="CHEBI:29947"/>
        <dbReference type="ChEBI" id="CHEBI:32722"/>
        <dbReference type="ChEBI" id="CHEBI:57618"/>
        <dbReference type="ChEBI" id="CHEBI:57844"/>
        <dbReference type="ChEBI" id="CHEBI:59789"/>
        <dbReference type="ChEBI" id="CHEBI:140311"/>
        <dbReference type="EC" id="1.97.1.4"/>
    </reaction>
</comment>
<dbReference type="CDD" id="cd01335">
    <property type="entry name" value="Radical_SAM"/>
    <property type="match status" value="1"/>
</dbReference>
<keyword evidence="4 10" id="KW-0004">4Fe-4S</keyword>
<dbReference type="Pfam" id="PF04055">
    <property type="entry name" value="Radical_SAM"/>
    <property type="match status" value="1"/>
</dbReference>
<dbReference type="GO" id="GO:0016829">
    <property type="term" value="F:lyase activity"/>
    <property type="evidence" value="ECO:0007669"/>
    <property type="project" value="UniProtKB-KW"/>
</dbReference>
<dbReference type="InterPro" id="IPR058240">
    <property type="entry name" value="rSAM_sf"/>
</dbReference>
<dbReference type="PIRSF" id="PIRSF000371">
    <property type="entry name" value="PFL_act_enz"/>
    <property type="match status" value="1"/>
</dbReference>
<keyword evidence="6 10" id="KW-0479">Metal-binding</keyword>
<dbReference type="SUPFAM" id="SSF102114">
    <property type="entry name" value="Radical SAM enzymes"/>
    <property type="match status" value="1"/>
</dbReference>
<dbReference type="GO" id="GO:0051539">
    <property type="term" value="F:4 iron, 4 sulfur cluster binding"/>
    <property type="evidence" value="ECO:0007669"/>
    <property type="project" value="UniProtKB-UniRule"/>
</dbReference>
<keyword evidence="7 10" id="KW-0560">Oxidoreductase</keyword>
<dbReference type="eggNOG" id="COG1180">
    <property type="taxonomic scope" value="Bacteria"/>
</dbReference>
<comment type="cofactor">
    <cofactor evidence="10">
        <name>[4Fe-4S] cluster</name>
        <dbReference type="ChEBI" id="CHEBI:49883"/>
    </cofactor>
    <text evidence="10">Binds 1 [4Fe-4S] cluster. The cluster is coordinated with 3 cysteines and an exchangeable S-adenosyl-L-methionine.</text>
</comment>
<evidence type="ECO:0000256" key="4">
    <source>
        <dbReference type="ARBA" id="ARBA00022485"/>
    </source>
</evidence>
<dbReference type="RefSeq" id="WP_006907212.1">
    <property type="nucleotide sequence ID" value="NZ_GG665867.1"/>
</dbReference>
<comment type="subcellular location">
    <subcellularLocation>
        <location evidence="10">Cytoplasm</location>
    </subcellularLocation>
</comment>
<evidence type="ECO:0000259" key="11">
    <source>
        <dbReference type="PROSITE" id="PS51918"/>
    </source>
</evidence>
<dbReference type="InterPro" id="IPR012839">
    <property type="entry name" value="Organic_radical_activase"/>
</dbReference>
<dbReference type="EMBL" id="ACIP02000007">
    <property type="protein sequence ID" value="EEP27541.1"/>
    <property type="molecule type" value="Genomic_DNA"/>
</dbReference>
<evidence type="ECO:0000256" key="5">
    <source>
        <dbReference type="ARBA" id="ARBA00022691"/>
    </source>
</evidence>
<dbReference type="GO" id="GO:0005737">
    <property type="term" value="C:cytoplasm"/>
    <property type="evidence" value="ECO:0007669"/>
    <property type="project" value="UniProtKB-SubCell"/>
</dbReference>
<evidence type="ECO:0000313" key="13">
    <source>
        <dbReference type="Proteomes" id="UP000003494"/>
    </source>
</evidence>
<dbReference type="GO" id="GO:0043365">
    <property type="term" value="F:[formate-C-acetyltransferase]-activating enzyme activity"/>
    <property type="evidence" value="ECO:0007669"/>
    <property type="project" value="UniProtKB-UniRule"/>
</dbReference>
<evidence type="ECO:0000313" key="12">
    <source>
        <dbReference type="EMBL" id="EEP27541.1"/>
    </source>
</evidence>
<gene>
    <name evidence="12" type="primary">pflA</name>
    <name evidence="12" type="ORF">GCWU000342_02236</name>
</gene>
<dbReference type="GO" id="GO:0046872">
    <property type="term" value="F:metal ion binding"/>
    <property type="evidence" value="ECO:0007669"/>
    <property type="project" value="UniProtKB-UniRule"/>
</dbReference>
<dbReference type="InterPro" id="IPR013785">
    <property type="entry name" value="Aldolase_TIM"/>
</dbReference>
<sequence>MAIGRVHSVESFGSVDGPGIRYIIFLQGCNMRCRYCHNVDTWDIDDVKNYNEQEASALLDQAERYRSYWGKEGGITVSGGDPLLQIDFLLELFRQAKERKINTCIDTSLNPFSREEPYFSKFQELMTYTDLLLVDIKHIDPEKHRWLTGRDNANILDGIRYLDSIHKPIWIRQVLVPGITDVDQYLYQTREFIASLSNVQKIEVLPYHTLGLYKWEELGMKNTLADVEPPSAERTERAQKILRGEPIR</sequence>
<dbReference type="AlphaFoldDB" id="C4GDR2"/>
<protein>
    <recommendedName>
        <fullName evidence="3 10">Pyruvate formate-lyase-activating enzyme</fullName>
        <ecNumber evidence="10">1.97.1.4</ecNumber>
    </recommendedName>
</protein>
<dbReference type="InterPro" id="IPR012838">
    <property type="entry name" value="PFL1_activating"/>
</dbReference>
<proteinExistence type="inferred from homology"/>
<dbReference type="PROSITE" id="PS51918">
    <property type="entry name" value="RADICAL_SAM"/>
    <property type="match status" value="1"/>
</dbReference>
<comment type="caution">
    <text evidence="12">The sequence shown here is derived from an EMBL/GenBank/DDBJ whole genome shotgun (WGS) entry which is preliminary data.</text>
</comment>
<evidence type="ECO:0000256" key="10">
    <source>
        <dbReference type="RuleBase" id="RU362053"/>
    </source>
</evidence>
<keyword evidence="5 10" id="KW-0949">S-adenosyl-L-methionine</keyword>
<evidence type="ECO:0000256" key="9">
    <source>
        <dbReference type="ARBA" id="ARBA00023014"/>
    </source>
</evidence>
<evidence type="ECO:0000256" key="6">
    <source>
        <dbReference type="ARBA" id="ARBA00022723"/>
    </source>
</evidence>
<dbReference type="InterPro" id="IPR007197">
    <property type="entry name" value="rSAM"/>
</dbReference>
<dbReference type="InterPro" id="IPR034457">
    <property type="entry name" value="Organic_radical-activating"/>
</dbReference>
<evidence type="ECO:0000256" key="3">
    <source>
        <dbReference type="ARBA" id="ARBA00021356"/>
    </source>
</evidence>
<dbReference type="EC" id="1.97.1.4" evidence="10"/>